<proteinExistence type="predicted"/>
<dbReference type="Proteomes" id="UP000441354">
    <property type="component" value="Unassembled WGS sequence"/>
</dbReference>
<organism evidence="1 2">
    <name type="scientific">Bacillus mesophilum</name>
    <dbReference type="NCBI Taxonomy" id="1071718"/>
    <lineage>
        <taxon>Bacteria</taxon>
        <taxon>Bacillati</taxon>
        <taxon>Bacillota</taxon>
        <taxon>Bacilli</taxon>
        <taxon>Bacillales</taxon>
        <taxon>Bacillaceae</taxon>
        <taxon>Bacillus</taxon>
    </lineage>
</organism>
<evidence type="ECO:0000313" key="1">
    <source>
        <dbReference type="EMBL" id="KAB2329450.1"/>
    </source>
</evidence>
<protein>
    <submittedName>
        <fullName evidence="1">Uncharacterized protein</fullName>
    </submittedName>
</protein>
<evidence type="ECO:0000313" key="2">
    <source>
        <dbReference type="Proteomes" id="UP000441354"/>
    </source>
</evidence>
<comment type="caution">
    <text evidence="1">The sequence shown here is derived from an EMBL/GenBank/DDBJ whole genome shotgun (WGS) entry which is preliminary data.</text>
</comment>
<dbReference type="EMBL" id="WBOT01000012">
    <property type="protein sequence ID" value="KAB2329450.1"/>
    <property type="molecule type" value="Genomic_DNA"/>
</dbReference>
<reference evidence="1 2" key="1">
    <citation type="journal article" date="2014" name="Arch. Microbiol.">
        <title>Bacillus mesophilum sp. nov., strain IITR-54T, a novel 4-chlorobiphenyl dechlorinating bacterium.</title>
        <authorList>
            <person name="Manickam N."/>
            <person name="Singh N.K."/>
            <person name="Bajaj A."/>
            <person name="Kumar R.M."/>
            <person name="Kaur G."/>
            <person name="Kaur N."/>
            <person name="Bala M."/>
            <person name="Kumar A."/>
            <person name="Mayilraj S."/>
        </authorList>
    </citation>
    <scope>NUCLEOTIDE SEQUENCE [LARGE SCALE GENOMIC DNA]</scope>
    <source>
        <strain evidence="1 2">IITR-54</strain>
    </source>
</reference>
<accession>A0A7V7RHZ1</accession>
<dbReference type="RefSeq" id="WP_151576023.1">
    <property type="nucleotide sequence ID" value="NZ_WBOT01000012.1"/>
</dbReference>
<gene>
    <name evidence="1" type="ORF">F7732_21230</name>
</gene>
<name>A0A7V7RHZ1_9BACI</name>
<keyword evidence="2" id="KW-1185">Reference proteome</keyword>
<dbReference type="AlphaFoldDB" id="A0A7V7RHZ1"/>
<dbReference type="OrthoDB" id="2907724at2"/>
<sequence length="128" mass="14829">MEKLIVFMMLLPFSLILLFQPSLDRVEETREKVVQGAIQRGVERAAVEGYFTNENIMDMVAILSLVGYNEEDIEFDVTLTPTPRGEYIEGAIKVPNHYQFLLFENIISGDITEKYHYHFASRMSEYVN</sequence>